<proteinExistence type="predicted"/>
<feature type="region of interest" description="Disordered" evidence="4">
    <location>
        <begin position="60"/>
        <end position="79"/>
    </location>
</feature>
<evidence type="ECO:0000256" key="3">
    <source>
        <dbReference type="PROSITE-ProRule" id="PRU00221"/>
    </source>
</evidence>
<dbReference type="Pfam" id="PF00400">
    <property type="entry name" value="WD40"/>
    <property type="match status" value="1"/>
</dbReference>
<keyword evidence="7" id="KW-1185">Reference proteome</keyword>
<feature type="repeat" description="WD" evidence="3">
    <location>
        <begin position="166"/>
        <end position="209"/>
    </location>
</feature>
<evidence type="ECO:0000259" key="5">
    <source>
        <dbReference type="Pfam" id="PF12894"/>
    </source>
</evidence>
<dbReference type="InterPro" id="IPR020472">
    <property type="entry name" value="WD40_PAC1"/>
</dbReference>
<organism evidence="6 7">
    <name type="scientific">Puccinia coronata f. sp. avenae</name>
    <dbReference type="NCBI Taxonomy" id="200324"/>
    <lineage>
        <taxon>Eukaryota</taxon>
        <taxon>Fungi</taxon>
        <taxon>Dikarya</taxon>
        <taxon>Basidiomycota</taxon>
        <taxon>Pucciniomycotina</taxon>
        <taxon>Pucciniomycetes</taxon>
        <taxon>Pucciniales</taxon>
        <taxon>Pucciniaceae</taxon>
        <taxon>Puccinia</taxon>
    </lineage>
</organism>
<dbReference type="InterPro" id="IPR024977">
    <property type="entry name" value="Apc4-like_WD40_dom"/>
</dbReference>
<dbReference type="Gene3D" id="2.130.10.10">
    <property type="entry name" value="YVTN repeat-like/Quinoprotein amine dehydrogenase"/>
    <property type="match status" value="1"/>
</dbReference>
<dbReference type="InterPro" id="IPR036322">
    <property type="entry name" value="WD40_repeat_dom_sf"/>
</dbReference>
<dbReference type="STRING" id="200324.A0A2N5RZL9"/>
<comment type="caution">
    <text evidence="6">The sequence shown here is derived from an EMBL/GenBank/DDBJ whole genome shotgun (WGS) entry which is preliminary data.</text>
</comment>
<dbReference type="OrthoDB" id="256303at2759"/>
<feature type="repeat" description="WD" evidence="3">
    <location>
        <begin position="320"/>
        <end position="354"/>
    </location>
</feature>
<dbReference type="InterPro" id="IPR001680">
    <property type="entry name" value="WD40_rpt"/>
</dbReference>
<evidence type="ECO:0000256" key="2">
    <source>
        <dbReference type="ARBA" id="ARBA00022737"/>
    </source>
</evidence>
<reference evidence="6 7" key="1">
    <citation type="submission" date="2017-11" db="EMBL/GenBank/DDBJ databases">
        <title>De novo assembly and phasing of dikaryotic genomes from two isolates of Puccinia coronata f. sp. avenae, the causal agent of oat crown rust.</title>
        <authorList>
            <person name="Miller M.E."/>
            <person name="Zhang Y."/>
            <person name="Omidvar V."/>
            <person name="Sperschneider J."/>
            <person name="Schwessinger B."/>
            <person name="Raley C."/>
            <person name="Palmer J.M."/>
            <person name="Garnica D."/>
            <person name="Upadhyaya N."/>
            <person name="Rathjen J."/>
            <person name="Taylor J.M."/>
            <person name="Park R.F."/>
            <person name="Dodds P.N."/>
            <person name="Hirsch C.D."/>
            <person name="Kianian S.F."/>
            <person name="Figueroa M."/>
        </authorList>
    </citation>
    <scope>NUCLEOTIDE SEQUENCE [LARGE SCALE GENOMIC DNA]</scope>
    <source>
        <strain evidence="6">12NC29</strain>
    </source>
</reference>
<evidence type="ECO:0000313" key="6">
    <source>
        <dbReference type="EMBL" id="PLW06447.1"/>
    </source>
</evidence>
<dbReference type="EMBL" id="PGCJ01001315">
    <property type="protein sequence ID" value="PLW06447.1"/>
    <property type="molecule type" value="Genomic_DNA"/>
</dbReference>
<dbReference type="PROSITE" id="PS50082">
    <property type="entry name" value="WD_REPEATS_2"/>
    <property type="match status" value="3"/>
</dbReference>
<dbReference type="SMART" id="SM00320">
    <property type="entry name" value="WD40"/>
    <property type="match status" value="5"/>
</dbReference>
<evidence type="ECO:0000313" key="7">
    <source>
        <dbReference type="Proteomes" id="UP000235388"/>
    </source>
</evidence>
<dbReference type="FunFam" id="2.130.10.10:FF:000776">
    <property type="entry name" value="mRNA export factor"/>
    <property type="match status" value="1"/>
</dbReference>
<accession>A0A2N5RZL9</accession>
<dbReference type="Pfam" id="PF12894">
    <property type="entry name" value="ANAPC4_WD40"/>
    <property type="match status" value="1"/>
</dbReference>
<dbReference type="Proteomes" id="UP000235388">
    <property type="component" value="Unassembled WGS sequence"/>
</dbReference>
<dbReference type="PANTHER" id="PTHR10971">
    <property type="entry name" value="MRNA EXPORT FACTOR AND BUB3"/>
    <property type="match status" value="1"/>
</dbReference>
<name>A0A2N5RZL9_9BASI</name>
<feature type="repeat" description="WD" evidence="3">
    <location>
        <begin position="125"/>
        <end position="166"/>
    </location>
</feature>
<dbReference type="AlphaFoldDB" id="A0A2N5RZL9"/>
<dbReference type="PRINTS" id="PR00320">
    <property type="entry name" value="GPROTEINBRPT"/>
</dbReference>
<dbReference type="SUPFAM" id="SSF50978">
    <property type="entry name" value="WD40 repeat-like"/>
    <property type="match status" value="1"/>
</dbReference>
<feature type="domain" description="Anaphase-promoting complex subunit 4-like WD40" evidence="5">
    <location>
        <begin position="92"/>
        <end position="178"/>
    </location>
</feature>
<gene>
    <name evidence="6" type="ORF">PCANC_21425</name>
</gene>
<keyword evidence="2" id="KW-0677">Repeat</keyword>
<protein>
    <recommendedName>
        <fullName evidence="5">Anaphase-promoting complex subunit 4-like WD40 domain-containing protein</fullName>
    </recommendedName>
</protein>
<keyword evidence="1 3" id="KW-0853">WD repeat</keyword>
<sequence>MAAFSKPITSFIRDTFEDCVTPFSPSLSSNLSSPQQDRINRDTTSTMAFFNSASNTNTGVFGGGSSSTTLTSQDPKDIEVENPPTDGISSIAWSPQADFLAAGSWSNEVRIYEVNAQGQSVPKAAYSHEQPVLEVIWSGDGTKIISGGCDRAARVFDVPTGQSSQVAAHEAPIRKLAWLDINGQGLLATGSWDKTLKYWDLRQPTPAVSITLPERIYTMDTVFPLMVVGTAARKIHIYHLSNPSVEYKSLDSPLKWQTRCIACFNDAQGYAVGSVEGRVAIQHVEDKQTANNFSFKCHRKDAPVGASRLSTNTIPQVWAVNDIKFHKQHGTFATAGSDGTINMWDKDSKTRLKTFDNRGGPITSVSFNRTGAVFAYTVSYDWSQGHSGAQAAATSNPAGATTTAQPNKIMLHALKDDEIKKRPKK</sequence>
<dbReference type="InterPro" id="IPR015943">
    <property type="entry name" value="WD40/YVTN_repeat-like_dom_sf"/>
</dbReference>
<evidence type="ECO:0000256" key="1">
    <source>
        <dbReference type="ARBA" id="ARBA00022574"/>
    </source>
</evidence>
<evidence type="ECO:0000256" key="4">
    <source>
        <dbReference type="SAM" id="MobiDB-lite"/>
    </source>
</evidence>